<gene>
    <name evidence="1" type="ORF">BB561_003424</name>
</gene>
<sequence>MGKQNADQFRGRATITPKLQIDNCDNQSRDEWWCILTADVESIGLCEATHNNKNHAVHYSSKPTNRFKALNLHYPNTEQKKPWITFVGLRVPINKRKKAEERTKPL</sequence>
<organism evidence="1 2">
    <name type="scientific">Smittium simulii</name>
    <dbReference type="NCBI Taxonomy" id="133385"/>
    <lineage>
        <taxon>Eukaryota</taxon>
        <taxon>Fungi</taxon>
        <taxon>Fungi incertae sedis</taxon>
        <taxon>Zoopagomycota</taxon>
        <taxon>Kickxellomycotina</taxon>
        <taxon>Harpellomycetes</taxon>
        <taxon>Harpellales</taxon>
        <taxon>Legeriomycetaceae</taxon>
        <taxon>Smittium</taxon>
    </lineage>
</organism>
<evidence type="ECO:0000313" key="1">
    <source>
        <dbReference type="EMBL" id="PVU93187.1"/>
    </source>
</evidence>
<dbReference type="Proteomes" id="UP000245383">
    <property type="component" value="Unassembled WGS sequence"/>
</dbReference>
<accession>A0A2T9YLH2</accession>
<reference evidence="1 2" key="1">
    <citation type="journal article" date="2018" name="MBio">
        <title>Comparative Genomics Reveals the Core Gene Toolbox for the Fungus-Insect Symbiosis.</title>
        <authorList>
            <person name="Wang Y."/>
            <person name="Stata M."/>
            <person name="Wang W."/>
            <person name="Stajich J.E."/>
            <person name="White M.M."/>
            <person name="Moncalvo J.M."/>
        </authorList>
    </citation>
    <scope>NUCLEOTIDE SEQUENCE [LARGE SCALE GENOMIC DNA]</scope>
    <source>
        <strain evidence="1 2">SWE-8-4</strain>
    </source>
</reference>
<proteinExistence type="predicted"/>
<dbReference type="AlphaFoldDB" id="A0A2T9YLH2"/>
<protein>
    <submittedName>
        <fullName evidence="1">Uncharacterized protein</fullName>
    </submittedName>
</protein>
<dbReference type="EMBL" id="MBFR01000136">
    <property type="protein sequence ID" value="PVU93187.1"/>
    <property type="molecule type" value="Genomic_DNA"/>
</dbReference>
<name>A0A2T9YLH2_9FUNG</name>
<evidence type="ECO:0000313" key="2">
    <source>
        <dbReference type="Proteomes" id="UP000245383"/>
    </source>
</evidence>
<keyword evidence="2" id="KW-1185">Reference proteome</keyword>
<comment type="caution">
    <text evidence="1">The sequence shown here is derived from an EMBL/GenBank/DDBJ whole genome shotgun (WGS) entry which is preliminary data.</text>
</comment>